<dbReference type="EMBL" id="VUJX02000007">
    <property type="protein sequence ID" value="KAL0933959.1"/>
    <property type="molecule type" value="Genomic_DNA"/>
</dbReference>
<protein>
    <submittedName>
        <fullName evidence="1">O-acetylhomoserine o-acetylserine sulfhydrylase</fullName>
    </submittedName>
</protein>
<name>A0ACC3YPV6_COLTU</name>
<sequence>MAASNINSPSPLLQTHVPLVPTIIPPLSKNSPSQQALQAIAIPLNISKEETIMSGKRPGGFIPPHILTNIAKNENNPASERDAAQSTLDKDKARAEDRDKGRDQDGYSGPDSRDGDTQQQQHQGQK</sequence>
<dbReference type="Proteomes" id="UP000805649">
    <property type="component" value="Unassembled WGS sequence"/>
</dbReference>
<comment type="caution">
    <text evidence="1">The sequence shown here is derived from an EMBL/GenBank/DDBJ whole genome shotgun (WGS) entry which is preliminary data.</text>
</comment>
<proteinExistence type="predicted"/>
<evidence type="ECO:0000313" key="1">
    <source>
        <dbReference type="EMBL" id="KAL0933959.1"/>
    </source>
</evidence>
<reference evidence="1 2" key="1">
    <citation type="journal article" date="2020" name="Phytopathology">
        <title>Genome Sequence Resources of Colletotrichum truncatum, C. plurivorum, C. musicola, and C. sojae: Four Species Pathogenic to Soybean (Glycine max).</title>
        <authorList>
            <person name="Rogerio F."/>
            <person name="Boufleur T.R."/>
            <person name="Ciampi-Guillardi M."/>
            <person name="Sukno S.A."/>
            <person name="Thon M.R."/>
            <person name="Massola Junior N.S."/>
            <person name="Baroncelli R."/>
        </authorList>
    </citation>
    <scope>NUCLEOTIDE SEQUENCE [LARGE SCALE GENOMIC DNA]</scope>
    <source>
        <strain evidence="1 2">CMES1059</strain>
    </source>
</reference>
<organism evidence="1 2">
    <name type="scientific">Colletotrichum truncatum</name>
    <name type="common">Anthracnose fungus</name>
    <name type="synonym">Colletotrichum capsici</name>
    <dbReference type="NCBI Taxonomy" id="5467"/>
    <lineage>
        <taxon>Eukaryota</taxon>
        <taxon>Fungi</taxon>
        <taxon>Dikarya</taxon>
        <taxon>Ascomycota</taxon>
        <taxon>Pezizomycotina</taxon>
        <taxon>Sordariomycetes</taxon>
        <taxon>Hypocreomycetidae</taxon>
        <taxon>Glomerellales</taxon>
        <taxon>Glomerellaceae</taxon>
        <taxon>Colletotrichum</taxon>
        <taxon>Colletotrichum truncatum species complex</taxon>
    </lineage>
</organism>
<evidence type="ECO:0000313" key="2">
    <source>
        <dbReference type="Proteomes" id="UP000805649"/>
    </source>
</evidence>
<gene>
    <name evidence="1" type="ORF">CTRU02_210758</name>
</gene>
<accession>A0ACC3YPV6</accession>
<keyword evidence="2" id="KW-1185">Reference proteome</keyword>